<dbReference type="Gene3D" id="3.20.80.10">
    <property type="entry name" value="Regulatory factor, effector binding domain"/>
    <property type="match status" value="1"/>
</dbReference>
<name>A0ABT0YP83_9BURK</name>
<dbReference type="EMBL" id="JAMKFE010000007">
    <property type="protein sequence ID" value="MCM5680473.1"/>
    <property type="molecule type" value="Genomic_DNA"/>
</dbReference>
<accession>A0ABT0YP83</accession>
<dbReference type="Proteomes" id="UP001165541">
    <property type="component" value="Unassembled WGS sequence"/>
</dbReference>
<gene>
    <name evidence="2" type="ORF">M8A51_13140</name>
</gene>
<dbReference type="PANTHER" id="PTHR36444">
    <property type="entry name" value="TRANSCRIPTIONAL REGULATOR PROTEIN YOBU-RELATED"/>
    <property type="match status" value="1"/>
</dbReference>
<sequence length="158" mass="17811">MSTHPTDHFDQRDPLLVIGIELRTSNDEAGRTIPDHWRRFSQQQVPASVPQRLGEDVIAVYTHFEHEGIDNGGRYSLVIGCPVHGRPEVPPGMVSVRVAPSRRVRFPVEKGRPDLVGAAWQRVWQRDDLRKTYLADYERYGPDGGIELCIGVEPGDAF</sequence>
<organism evidence="2 3">
    <name type="scientific">Caldimonas mangrovi</name>
    <dbReference type="NCBI Taxonomy" id="2944811"/>
    <lineage>
        <taxon>Bacteria</taxon>
        <taxon>Pseudomonadati</taxon>
        <taxon>Pseudomonadota</taxon>
        <taxon>Betaproteobacteria</taxon>
        <taxon>Burkholderiales</taxon>
        <taxon>Sphaerotilaceae</taxon>
        <taxon>Caldimonas</taxon>
    </lineage>
</organism>
<dbReference type="InterPro" id="IPR011256">
    <property type="entry name" value="Reg_factor_effector_dom_sf"/>
</dbReference>
<dbReference type="Pfam" id="PF14526">
    <property type="entry name" value="Cass2"/>
    <property type="match status" value="1"/>
</dbReference>
<dbReference type="RefSeq" id="WP_251778927.1">
    <property type="nucleotide sequence ID" value="NZ_JAMKFE010000007.1"/>
</dbReference>
<dbReference type="InterPro" id="IPR053182">
    <property type="entry name" value="YobU-like_regulator"/>
</dbReference>
<dbReference type="InterPro" id="IPR029441">
    <property type="entry name" value="Cass2"/>
</dbReference>
<dbReference type="SUPFAM" id="SSF55136">
    <property type="entry name" value="Probable bacterial effector-binding domain"/>
    <property type="match status" value="1"/>
</dbReference>
<evidence type="ECO:0000259" key="1">
    <source>
        <dbReference type="SMART" id="SM00871"/>
    </source>
</evidence>
<feature type="domain" description="AraC effector-binding" evidence="1">
    <location>
        <begin position="6"/>
        <end position="153"/>
    </location>
</feature>
<evidence type="ECO:0000313" key="3">
    <source>
        <dbReference type="Proteomes" id="UP001165541"/>
    </source>
</evidence>
<dbReference type="PANTHER" id="PTHR36444:SF2">
    <property type="entry name" value="TRANSCRIPTIONAL REGULATOR PROTEIN YOBU-RELATED"/>
    <property type="match status" value="1"/>
</dbReference>
<proteinExistence type="predicted"/>
<reference evidence="2" key="1">
    <citation type="submission" date="2022-05" db="EMBL/GenBank/DDBJ databases">
        <title>Schlegelella sp. nov., isolated from mangrove soil.</title>
        <authorList>
            <person name="Liu Y."/>
            <person name="Ge X."/>
            <person name="Liu W."/>
        </authorList>
    </citation>
    <scope>NUCLEOTIDE SEQUENCE</scope>
    <source>
        <strain evidence="2">S2-27</strain>
    </source>
</reference>
<comment type="caution">
    <text evidence="2">The sequence shown here is derived from an EMBL/GenBank/DDBJ whole genome shotgun (WGS) entry which is preliminary data.</text>
</comment>
<protein>
    <submittedName>
        <fullName evidence="2">GyrI-like domain-containing protein</fullName>
    </submittedName>
</protein>
<dbReference type="InterPro" id="IPR010499">
    <property type="entry name" value="AraC_E-bd"/>
</dbReference>
<dbReference type="SMART" id="SM00871">
    <property type="entry name" value="AraC_E_bind"/>
    <property type="match status" value="1"/>
</dbReference>
<evidence type="ECO:0000313" key="2">
    <source>
        <dbReference type="EMBL" id="MCM5680473.1"/>
    </source>
</evidence>
<keyword evidence="3" id="KW-1185">Reference proteome</keyword>